<dbReference type="Proteomes" id="UP000564629">
    <property type="component" value="Unassembled WGS sequence"/>
</dbReference>
<evidence type="ECO:0000313" key="2">
    <source>
        <dbReference type="Proteomes" id="UP000564629"/>
    </source>
</evidence>
<gene>
    <name evidence="1" type="ORF">HNR08_001238</name>
</gene>
<name>A0A7W8W9I2_9CELL</name>
<comment type="caution">
    <text evidence="1">The sequence shown here is derived from an EMBL/GenBank/DDBJ whole genome shotgun (WGS) entry which is preliminary data.</text>
</comment>
<dbReference type="EMBL" id="JACHDN010000001">
    <property type="protein sequence ID" value="MBB5472502.1"/>
    <property type="molecule type" value="Genomic_DNA"/>
</dbReference>
<sequence>MPKDETTDRPRGPQRCGSCDGVINLATGECRCSD</sequence>
<dbReference type="AlphaFoldDB" id="A0A7W8W9I2"/>
<accession>A0A7W8W9I2</accession>
<proteinExistence type="predicted"/>
<protein>
    <submittedName>
        <fullName evidence="1">Uncharacterized protein</fullName>
    </submittedName>
</protein>
<reference evidence="1 2" key="1">
    <citation type="submission" date="2020-08" db="EMBL/GenBank/DDBJ databases">
        <title>Sequencing the genomes of 1000 actinobacteria strains.</title>
        <authorList>
            <person name="Klenk H.-P."/>
        </authorList>
    </citation>
    <scope>NUCLEOTIDE SEQUENCE [LARGE SCALE GENOMIC DNA]</scope>
    <source>
        <strain evidence="1 2">DSM 9581</strain>
    </source>
</reference>
<organism evidence="1 2">
    <name type="scientific">Cellulomonas hominis</name>
    <dbReference type="NCBI Taxonomy" id="156981"/>
    <lineage>
        <taxon>Bacteria</taxon>
        <taxon>Bacillati</taxon>
        <taxon>Actinomycetota</taxon>
        <taxon>Actinomycetes</taxon>
        <taxon>Micrococcales</taxon>
        <taxon>Cellulomonadaceae</taxon>
        <taxon>Cellulomonas</taxon>
    </lineage>
</organism>
<evidence type="ECO:0000313" key="1">
    <source>
        <dbReference type="EMBL" id="MBB5472502.1"/>
    </source>
</evidence>